<dbReference type="PANTHER" id="PTHR36848:SF2">
    <property type="entry name" value="SECRETED PROTEIN"/>
    <property type="match status" value="1"/>
</dbReference>
<dbReference type="Proteomes" id="UP000723714">
    <property type="component" value="Unassembled WGS sequence"/>
</dbReference>
<dbReference type="PANTHER" id="PTHR36848">
    <property type="entry name" value="DNA-BINDING PROTEIN (PUTATIVE SECRETED PROTEIN)-RELATED"/>
    <property type="match status" value="1"/>
</dbReference>
<dbReference type="RefSeq" id="WP_216238788.1">
    <property type="nucleotide sequence ID" value="NZ_JABACJ020000001.1"/>
</dbReference>
<dbReference type="InterPro" id="IPR053161">
    <property type="entry name" value="Ulvan_degrading_GH"/>
</dbReference>
<dbReference type="EMBL" id="JABACJ020000001">
    <property type="protein sequence ID" value="MBU3874527.1"/>
    <property type="molecule type" value="Genomic_DNA"/>
</dbReference>
<keyword evidence="2" id="KW-1185">Reference proteome</keyword>
<evidence type="ECO:0000313" key="1">
    <source>
        <dbReference type="EMBL" id="MBU3874527.1"/>
    </source>
</evidence>
<proteinExistence type="predicted"/>
<protein>
    <recommendedName>
        <fullName evidence="3">Alpha-L-rhamnosidase-like protein</fullName>
    </recommendedName>
</protein>
<accession>A0ABS6CZW9</accession>
<name>A0ABS6CZW9_9FIRM</name>
<sequence length="990" mass="114774">MNEKEFVESFKKPPVEFRAKPFWAWNGRLDKEELFRQIEIMKEMGFGGFFMHSRTGLQTEYLGEEWFDLINECADKASGQGLEAWIYDEDRWPSGIAGGLVTQEERFRAKFIEMRMAAPGEYVECGENTLAVFSCEMEGNTFKKLKKVEQAEASDGENLLIFSIVYSDSKDVYNGYTYLDTMNFDAVEQFLELTHHQYAEKCGKRIGTSIRGVFTDEPHRGAMFSSFSEGSENRIPYTDQLFSVFKEECGYDLKQQLPYLFLREEGTFSKAALDYIEVCQKLFLKNFARPIQKWCSDNHMIFTGHVLHEDSLSAQTVMQGSLMRFYEYMDYPGIDILTEKNECWWVVKQAVSVARQLDKPFVLSELYGGTGWQMTLENYKQVGDWQALFGVNLRCPHLSWYTMQGEAKRDYPASIFYQSAWYREYEKLETYFARIGMFTSQGKNECSLLVLNPIESVWGYSRSGAFLGLEAADSRIQYLEKRYQEVFGILVSGHVEFDYGEESILEKHGKVENGLIYVGKCCYQKVLIAGMDTIRMKTLDLLEEFREQGGSVIFAGERPKYVDGILSEHVEEVAQRCVTVKFSKDQILQSCRNETEIVLEGEGAGEILCRISSDEDARYMMLLNSNRNQAHRDIKISFGAENTVELWNARDGEIRTILEDNEQSGTLTVQFAPGEEKLYRISKRTKELPDLFTYSLSEENVLVLDFVEAEIGGNRFEGEVLKTDRKIRNYLGLSIRGGEMLQPWYIQKYERQQYEKRWDIELKYTFHIRKLPSRLYLAFEDVEHVSDMRVNGSRIQYNTENYWIDRCFSRVEIPYGSLKEGENEIKICSRYGIENGLEAVYLLGEFGVYNFSDKGKWELSQLPRYLKAGDVTYQGLPFYSGSIRYDLPEMEGAYQIQDIKFAGSCVKIIGDSTEVLFAPPYMSEMNQPRNLEVVLTRRNTFGPLHCSRKRLPAYGPEVFLMDQEEWQDEYSLIGQGLLEKPRIRRMNGQK</sequence>
<evidence type="ECO:0000313" key="2">
    <source>
        <dbReference type="Proteomes" id="UP000723714"/>
    </source>
</evidence>
<comment type="caution">
    <text evidence="1">The sequence shown here is derived from an EMBL/GenBank/DDBJ whole genome shotgun (WGS) entry which is preliminary data.</text>
</comment>
<organism evidence="1 2">
    <name type="scientific">Faecalicatena faecalis</name>
    <dbReference type="NCBI Taxonomy" id="2726362"/>
    <lineage>
        <taxon>Bacteria</taxon>
        <taxon>Bacillati</taxon>
        <taxon>Bacillota</taxon>
        <taxon>Clostridia</taxon>
        <taxon>Lachnospirales</taxon>
        <taxon>Lachnospiraceae</taxon>
        <taxon>Faecalicatena</taxon>
    </lineage>
</organism>
<evidence type="ECO:0008006" key="3">
    <source>
        <dbReference type="Google" id="ProtNLM"/>
    </source>
</evidence>
<gene>
    <name evidence="1" type="ORF">HGO97_001705</name>
</gene>
<reference evidence="1 2" key="1">
    <citation type="submission" date="2021-06" db="EMBL/GenBank/DDBJ databases">
        <title>Faecalicatena sp. nov. isolated from porcine feces.</title>
        <authorList>
            <person name="Oh B.S."/>
            <person name="Lee J.H."/>
        </authorList>
    </citation>
    <scope>NUCLEOTIDE SEQUENCE [LARGE SCALE GENOMIC DNA]</scope>
    <source>
        <strain evidence="1 2">AGMB00832</strain>
    </source>
</reference>